<evidence type="ECO:0000256" key="6">
    <source>
        <dbReference type="ARBA" id="ARBA00023136"/>
    </source>
</evidence>
<dbReference type="Gene3D" id="1.10.3430.10">
    <property type="entry name" value="Ammonium transporter AmtB like domains"/>
    <property type="match status" value="1"/>
</dbReference>
<dbReference type="PIRSF" id="PIRSF016502">
    <property type="entry name" value="Urea_transporter"/>
    <property type="match status" value="1"/>
</dbReference>
<feature type="transmembrane region" description="Helical" evidence="9">
    <location>
        <begin position="62"/>
        <end position="82"/>
    </location>
</feature>
<keyword evidence="5 9" id="KW-1133">Transmembrane helix</keyword>
<dbReference type="HOGENOM" id="CLU_047509_0_1_1"/>
<dbReference type="GO" id="GO:0071918">
    <property type="term" value="P:urea transmembrane transport"/>
    <property type="evidence" value="ECO:0000318"/>
    <property type="project" value="GO_Central"/>
</dbReference>
<name>B8CDF1_THAPS</name>
<evidence type="ECO:0000313" key="11">
    <source>
        <dbReference type="Proteomes" id="UP000001449"/>
    </source>
</evidence>
<feature type="transmembrane region" description="Helical" evidence="9">
    <location>
        <begin position="88"/>
        <end position="110"/>
    </location>
</feature>
<dbReference type="eggNOG" id="ENOG502QWSG">
    <property type="taxonomic scope" value="Eukaryota"/>
</dbReference>
<dbReference type="PANTHER" id="PTHR10464">
    <property type="entry name" value="UREA TRANSPORTER"/>
    <property type="match status" value="1"/>
</dbReference>
<evidence type="ECO:0000256" key="7">
    <source>
        <dbReference type="ARBA" id="ARBA00033993"/>
    </source>
</evidence>
<comment type="catalytic activity">
    <reaction evidence="7">
        <text>urea(in) = urea(out)</text>
        <dbReference type="Rhea" id="RHEA:32799"/>
        <dbReference type="ChEBI" id="CHEBI:16199"/>
    </reaction>
</comment>
<feature type="transmembrane region" description="Helical" evidence="9">
    <location>
        <begin position="181"/>
        <end position="199"/>
    </location>
</feature>
<evidence type="ECO:0000313" key="10">
    <source>
        <dbReference type="EMBL" id="EED88444.1"/>
    </source>
</evidence>
<dbReference type="PaxDb" id="35128-Thaps264305"/>
<evidence type="ECO:0000256" key="2">
    <source>
        <dbReference type="ARBA" id="ARBA00005914"/>
    </source>
</evidence>
<dbReference type="KEGG" id="tps:THAPSDRAFT_264305"/>
<evidence type="ECO:0000256" key="4">
    <source>
        <dbReference type="ARBA" id="ARBA00022692"/>
    </source>
</evidence>
<organism evidence="10 11">
    <name type="scientific">Thalassiosira pseudonana</name>
    <name type="common">Marine diatom</name>
    <name type="synonym">Cyclotella nana</name>
    <dbReference type="NCBI Taxonomy" id="35128"/>
    <lineage>
        <taxon>Eukaryota</taxon>
        <taxon>Sar</taxon>
        <taxon>Stramenopiles</taxon>
        <taxon>Ochrophyta</taxon>
        <taxon>Bacillariophyta</taxon>
        <taxon>Coscinodiscophyceae</taxon>
        <taxon>Thalassiosirophycidae</taxon>
        <taxon>Thalassiosirales</taxon>
        <taxon>Thalassiosiraceae</taxon>
        <taxon>Thalassiosira</taxon>
    </lineage>
</organism>
<comment type="similarity">
    <text evidence="2">Belongs to the urea transporter family.</text>
</comment>
<dbReference type="GeneID" id="7449488"/>
<dbReference type="Pfam" id="PF03253">
    <property type="entry name" value="UT"/>
    <property type="match status" value="1"/>
</dbReference>
<feature type="transmembrane region" description="Helical" evidence="9">
    <location>
        <begin position="206"/>
        <end position="226"/>
    </location>
</feature>
<dbReference type="STRING" id="35128.B8CDF1"/>
<evidence type="ECO:0000256" key="5">
    <source>
        <dbReference type="ARBA" id="ARBA00022989"/>
    </source>
</evidence>
<dbReference type="InterPro" id="IPR004937">
    <property type="entry name" value="Urea_transporter"/>
</dbReference>
<feature type="transmembrane region" description="Helical" evidence="9">
    <location>
        <begin position="12"/>
        <end position="30"/>
    </location>
</feature>
<keyword evidence="6 9" id="KW-0472">Membrane</keyword>
<dbReference type="FunFam" id="1.10.3430.10:FF:000019">
    <property type="entry name" value="Urea transporter"/>
    <property type="match status" value="1"/>
</dbReference>
<dbReference type="RefSeq" id="XP_002294089.1">
    <property type="nucleotide sequence ID" value="XM_002294053.1"/>
</dbReference>
<reference evidence="10 11" key="2">
    <citation type="journal article" date="2008" name="Nature">
        <title>The Phaeodactylum genome reveals the evolutionary history of diatom genomes.</title>
        <authorList>
            <person name="Bowler C."/>
            <person name="Allen A.E."/>
            <person name="Badger J.H."/>
            <person name="Grimwood J."/>
            <person name="Jabbari K."/>
            <person name="Kuo A."/>
            <person name="Maheswari U."/>
            <person name="Martens C."/>
            <person name="Maumus F."/>
            <person name="Otillar R.P."/>
            <person name="Rayko E."/>
            <person name="Salamov A."/>
            <person name="Vandepoele K."/>
            <person name="Beszteri B."/>
            <person name="Gruber A."/>
            <person name="Heijde M."/>
            <person name="Katinka M."/>
            <person name="Mock T."/>
            <person name="Valentin K."/>
            <person name="Verret F."/>
            <person name="Berges J.A."/>
            <person name="Brownlee C."/>
            <person name="Cadoret J.P."/>
            <person name="Chiovitti A."/>
            <person name="Choi C.J."/>
            <person name="Coesel S."/>
            <person name="De Martino A."/>
            <person name="Detter J.C."/>
            <person name="Durkin C."/>
            <person name="Falciatore A."/>
            <person name="Fournet J."/>
            <person name="Haruta M."/>
            <person name="Huysman M.J."/>
            <person name="Jenkins B.D."/>
            <person name="Jiroutova K."/>
            <person name="Jorgensen R.E."/>
            <person name="Joubert Y."/>
            <person name="Kaplan A."/>
            <person name="Kroger N."/>
            <person name="Kroth P.G."/>
            <person name="La Roche J."/>
            <person name="Lindquist E."/>
            <person name="Lommer M."/>
            <person name="Martin-Jezequel V."/>
            <person name="Lopez P.J."/>
            <person name="Lucas S."/>
            <person name="Mangogna M."/>
            <person name="McGinnis K."/>
            <person name="Medlin L.K."/>
            <person name="Montsant A."/>
            <person name="Oudot-Le Secq M.P."/>
            <person name="Napoli C."/>
            <person name="Obornik M."/>
            <person name="Parker M.S."/>
            <person name="Petit J.L."/>
            <person name="Porcel B.M."/>
            <person name="Poulsen N."/>
            <person name="Robison M."/>
            <person name="Rychlewski L."/>
            <person name="Rynearson T.A."/>
            <person name="Schmutz J."/>
            <person name="Shapiro H."/>
            <person name="Siaut M."/>
            <person name="Stanley M."/>
            <person name="Sussman M.R."/>
            <person name="Taylor A.R."/>
            <person name="Vardi A."/>
            <person name="von Dassow P."/>
            <person name="Vyverman W."/>
            <person name="Willis A."/>
            <person name="Wyrwicz L.S."/>
            <person name="Rokhsar D.S."/>
            <person name="Weissenbach J."/>
            <person name="Armbrust E.V."/>
            <person name="Green B.R."/>
            <person name="Van de Peer Y."/>
            <person name="Grigoriev I.V."/>
        </authorList>
    </citation>
    <scope>NUCLEOTIDE SEQUENCE [LARGE SCALE GENOMIC DNA]</scope>
    <source>
        <strain evidence="10 11">CCMP1335</strain>
    </source>
</reference>
<feature type="site" description="Important for channel permeability" evidence="8">
    <location>
        <position position="286"/>
    </location>
</feature>
<dbReference type="EMBL" id="CM000650">
    <property type="protein sequence ID" value="EED88444.1"/>
    <property type="molecule type" value="Genomic_DNA"/>
</dbReference>
<feature type="non-terminal residue" evidence="10">
    <location>
        <position position="318"/>
    </location>
</feature>
<feature type="non-terminal residue" evidence="10">
    <location>
        <position position="1"/>
    </location>
</feature>
<dbReference type="AlphaFoldDB" id="B8CDF1"/>
<dbReference type="InterPro" id="IPR029020">
    <property type="entry name" value="Ammonium/urea_transptr"/>
</dbReference>
<evidence type="ECO:0000256" key="8">
    <source>
        <dbReference type="PIRSR" id="PIRSR016502-1"/>
    </source>
</evidence>
<dbReference type="InParanoid" id="B8CDF1"/>
<keyword evidence="3" id="KW-1003">Cell membrane</keyword>
<proteinExistence type="inferred from homology"/>
<feature type="transmembrane region" description="Helical" evidence="9">
    <location>
        <begin position="122"/>
        <end position="140"/>
    </location>
</feature>
<dbReference type="GO" id="GO:0005886">
    <property type="term" value="C:plasma membrane"/>
    <property type="evidence" value="ECO:0007669"/>
    <property type="project" value="UniProtKB-SubCell"/>
</dbReference>
<dbReference type="Proteomes" id="UP000001449">
    <property type="component" value="Chromosome 15"/>
</dbReference>
<dbReference type="PANTHER" id="PTHR10464:SF4">
    <property type="entry name" value="UREA TRANSPORTER"/>
    <property type="match status" value="1"/>
</dbReference>
<feature type="transmembrane region" description="Helical" evidence="9">
    <location>
        <begin position="246"/>
        <end position="269"/>
    </location>
</feature>
<accession>B8CDF1</accession>
<reference evidence="10 11" key="1">
    <citation type="journal article" date="2004" name="Science">
        <title>The genome of the diatom Thalassiosira pseudonana: ecology, evolution, and metabolism.</title>
        <authorList>
            <person name="Armbrust E.V."/>
            <person name="Berges J.A."/>
            <person name="Bowler C."/>
            <person name="Green B.R."/>
            <person name="Martinez D."/>
            <person name="Putnam N.H."/>
            <person name="Zhou S."/>
            <person name="Allen A.E."/>
            <person name="Apt K.E."/>
            <person name="Bechner M."/>
            <person name="Brzezinski M.A."/>
            <person name="Chaal B.K."/>
            <person name="Chiovitti A."/>
            <person name="Davis A.K."/>
            <person name="Demarest M.S."/>
            <person name="Detter J.C."/>
            <person name="Glavina T."/>
            <person name="Goodstein D."/>
            <person name="Hadi M.Z."/>
            <person name="Hellsten U."/>
            <person name="Hildebrand M."/>
            <person name="Jenkins B.D."/>
            <person name="Jurka J."/>
            <person name="Kapitonov V.V."/>
            <person name="Kroger N."/>
            <person name="Lau W.W."/>
            <person name="Lane T.W."/>
            <person name="Larimer F.W."/>
            <person name="Lippmeier J.C."/>
            <person name="Lucas S."/>
            <person name="Medina M."/>
            <person name="Montsant A."/>
            <person name="Obornik M."/>
            <person name="Parker M.S."/>
            <person name="Palenik B."/>
            <person name="Pazour G.J."/>
            <person name="Richardson P.M."/>
            <person name="Rynearson T.A."/>
            <person name="Saito M.A."/>
            <person name="Schwartz D.C."/>
            <person name="Thamatrakoln K."/>
            <person name="Valentin K."/>
            <person name="Vardi A."/>
            <person name="Wilkerson F.P."/>
            <person name="Rokhsar D.S."/>
        </authorList>
    </citation>
    <scope>NUCLEOTIDE SEQUENCE [LARGE SCALE GENOMIC DNA]</scope>
    <source>
        <strain evidence="10 11">CCMP1335</strain>
    </source>
</reference>
<evidence type="ECO:0000256" key="9">
    <source>
        <dbReference type="SAM" id="Phobius"/>
    </source>
</evidence>
<keyword evidence="4 9" id="KW-0812">Transmembrane</keyword>
<comment type="subcellular location">
    <subcellularLocation>
        <location evidence="1">Cell membrane</location>
        <topology evidence="1">Multi-pass membrane protein</topology>
    </subcellularLocation>
</comment>
<keyword evidence="11" id="KW-1185">Reference proteome</keyword>
<evidence type="ECO:0000256" key="3">
    <source>
        <dbReference type="ARBA" id="ARBA00022475"/>
    </source>
</evidence>
<gene>
    <name evidence="10" type="ORF">THAPSDRAFT_264305</name>
</gene>
<feature type="transmembrane region" description="Helical" evidence="9">
    <location>
        <begin position="281"/>
        <end position="299"/>
    </location>
</feature>
<evidence type="ECO:0000256" key="1">
    <source>
        <dbReference type="ARBA" id="ARBA00004651"/>
    </source>
</evidence>
<sequence>FIEASLRGIAQVYFQNNPLSGLLILIAMFIQSTRVAVHGVIALVAGNLAGVLMGFDKSFLSCGLFGYNSFLVGLALATFYSGEKHTDYYWPVVIGAIVFACFSSILFVMLGKILSPYKTPPFTLPFNISTVAFLLATGSMNNVDMASVREPSLPSYEVSLDIESLTARAFFAGSIRGVGQVYLANSIASGVLVLIGIFICSRIQGFAAFFGSIIGAGVAAFVRSPASAIENGMYGFNPSLTMSAMLLFYVPSFGSTSIGILASVITVFIQLALATSLEPCGLPFMTLPFCFAALAFIVIQGTTSNVISVPLSSMTTPE</sequence>
<dbReference type="GO" id="GO:0015204">
    <property type="term" value="F:urea transmembrane transporter activity"/>
    <property type="evidence" value="ECO:0007669"/>
    <property type="project" value="InterPro"/>
</dbReference>
<feature type="transmembrane region" description="Helical" evidence="9">
    <location>
        <begin position="36"/>
        <end position="55"/>
    </location>
</feature>
<protein>
    <submittedName>
        <fullName evidence="10">Urea transporter</fullName>
    </submittedName>
</protein>